<dbReference type="InterPro" id="IPR051782">
    <property type="entry name" value="ABC_Transporter_VariousFunc"/>
</dbReference>
<evidence type="ECO:0000256" key="2">
    <source>
        <dbReference type="ARBA" id="ARBA00022448"/>
    </source>
</evidence>
<dbReference type="CDD" id="cd03230">
    <property type="entry name" value="ABC_DR_subfamily_A"/>
    <property type="match status" value="1"/>
</dbReference>
<dbReference type="Pfam" id="PF00005">
    <property type="entry name" value="ABC_tran"/>
    <property type="match status" value="1"/>
</dbReference>
<dbReference type="Gene3D" id="3.40.50.300">
    <property type="entry name" value="P-loop containing nucleotide triphosphate hydrolases"/>
    <property type="match status" value="1"/>
</dbReference>
<organism evidence="6 7">
    <name type="scientific">Zhengella mangrovi</name>
    <dbReference type="NCBI Taxonomy" id="1982044"/>
    <lineage>
        <taxon>Bacteria</taxon>
        <taxon>Pseudomonadati</taxon>
        <taxon>Pseudomonadota</taxon>
        <taxon>Alphaproteobacteria</taxon>
        <taxon>Hyphomicrobiales</taxon>
        <taxon>Notoacmeibacteraceae</taxon>
        <taxon>Zhengella</taxon>
    </lineage>
</organism>
<dbReference type="GO" id="GO:0005524">
    <property type="term" value="F:ATP binding"/>
    <property type="evidence" value="ECO:0007669"/>
    <property type="project" value="UniProtKB-KW"/>
</dbReference>
<dbReference type="SUPFAM" id="SSF52540">
    <property type="entry name" value="P-loop containing nucleoside triphosphate hydrolases"/>
    <property type="match status" value="1"/>
</dbReference>
<protein>
    <submittedName>
        <fullName evidence="6">ABC transporter ATP-binding protein</fullName>
    </submittedName>
</protein>
<keyword evidence="7" id="KW-1185">Reference proteome</keyword>
<sequence length="299" mass="31356">MLSIEGLTIDFSALRALDRVSLTVSPGERVALLGHNGAGKSTLFKTVLGFLSPAEGSVSVDGAAPGSDAARRSVSYLPEQVAFPKALTGREVMDYFSRLKGAGRADIARLLDLVGLGEAASRAVGSYSKGMRQRLGLAQALIGKPRLLLLDEPTSGLDPVSRLEFYDIIARIAGEGAGVLLSSHALTEVEARTDRVAILSKGRLVADGTLARLASQAQLSMSVRIEARAGRADAVQAHLGGRRVNGKSVIIECDPSGKIALFGRIGGLSEDIADIDVSMPTLDDIYTHYSSLARTEGAS</sequence>
<dbReference type="AlphaFoldDB" id="A0A2G1QQS3"/>
<reference evidence="6 7" key="1">
    <citation type="submission" date="2017-10" db="EMBL/GenBank/DDBJ databases">
        <title>Sedimentibacterium mangrovi gen. nov., sp. nov., a novel member of family Phyllobacteriacea isolated from mangrove sediment.</title>
        <authorList>
            <person name="Liao H."/>
            <person name="Tian Y."/>
        </authorList>
    </citation>
    <scope>NUCLEOTIDE SEQUENCE [LARGE SCALE GENOMIC DNA]</scope>
    <source>
        <strain evidence="6 7">X9-2-2</strain>
    </source>
</reference>
<dbReference type="InterPro" id="IPR003439">
    <property type="entry name" value="ABC_transporter-like_ATP-bd"/>
</dbReference>
<dbReference type="PROSITE" id="PS00211">
    <property type="entry name" value="ABC_TRANSPORTER_1"/>
    <property type="match status" value="1"/>
</dbReference>
<dbReference type="SMART" id="SM00382">
    <property type="entry name" value="AAA"/>
    <property type="match status" value="1"/>
</dbReference>
<dbReference type="Proteomes" id="UP000221168">
    <property type="component" value="Unassembled WGS sequence"/>
</dbReference>
<comment type="caution">
    <text evidence="6">The sequence shown here is derived from an EMBL/GenBank/DDBJ whole genome shotgun (WGS) entry which is preliminary data.</text>
</comment>
<gene>
    <name evidence="6" type="ORF">CSC94_08420</name>
</gene>
<name>A0A2G1QQS3_9HYPH</name>
<evidence type="ECO:0000313" key="7">
    <source>
        <dbReference type="Proteomes" id="UP000221168"/>
    </source>
</evidence>
<keyword evidence="4 6" id="KW-0067">ATP-binding</keyword>
<evidence type="ECO:0000256" key="1">
    <source>
        <dbReference type="ARBA" id="ARBA00005417"/>
    </source>
</evidence>
<dbReference type="PROSITE" id="PS50893">
    <property type="entry name" value="ABC_TRANSPORTER_2"/>
    <property type="match status" value="1"/>
</dbReference>
<dbReference type="InterPro" id="IPR017871">
    <property type="entry name" value="ABC_transporter-like_CS"/>
</dbReference>
<keyword evidence="3" id="KW-0547">Nucleotide-binding</keyword>
<evidence type="ECO:0000256" key="4">
    <source>
        <dbReference type="ARBA" id="ARBA00022840"/>
    </source>
</evidence>
<dbReference type="PANTHER" id="PTHR42939:SF1">
    <property type="entry name" value="ABC TRANSPORTER ATP-BINDING PROTEIN ALBC-RELATED"/>
    <property type="match status" value="1"/>
</dbReference>
<dbReference type="EMBL" id="PDVP01000003">
    <property type="protein sequence ID" value="PHP67819.1"/>
    <property type="molecule type" value="Genomic_DNA"/>
</dbReference>
<dbReference type="InterPro" id="IPR003593">
    <property type="entry name" value="AAA+_ATPase"/>
</dbReference>
<dbReference type="PANTHER" id="PTHR42939">
    <property type="entry name" value="ABC TRANSPORTER ATP-BINDING PROTEIN ALBC-RELATED"/>
    <property type="match status" value="1"/>
</dbReference>
<keyword evidence="2" id="KW-0813">Transport</keyword>
<evidence type="ECO:0000313" key="6">
    <source>
        <dbReference type="EMBL" id="PHP67819.1"/>
    </source>
</evidence>
<dbReference type="OrthoDB" id="9778547at2"/>
<evidence type="ECO:0000259" key="5">
    <source>
        <dbReference type="PROSITE" id="PS50893"/>
    </source>
</evidence>
<proteinExistence type="inferred from homology"/>
<comment type="similarity">
    <text evidence="1">Belongs to the ABC transporter superfamily.</text>
</comment>
<evidence type="ECO:0000256" key="3">
    <source>
        <dbReference type="ARBA" id="ARBA00022741"/>
    </source>
</evidence>
<feature type="domain" description="ABC transporter" evidence="5">
    <location>
        <begin position="2"/>
        <end position="226"/>
    </location>
</feature>
<accession>A0A2G1QQS3</accession>
<dbReference type="GO" id="GO:0016887">
    <property type="term" value="F:ATP hydrolysis activity"/>
    <property type="evidence" value="ECO:0007669"/>
    <property type="project" value="InterPro"/>
</dbReference>
<dbReference type="InterPro" id="IPR027417">
    <property type="entry name" value="P-loop_NTPase"/>
</dbReference>